<dbReference type="SUPFAM" id="SSF50475">
    <property type="entry name" value="FMN-binding split barrel"/>
    <property type="match status" value="1"/>
</dbReference>
<dbReference type="InterPro" id="IPR000073">
    <property type="entry name" value="AB_hydrolase_1"/>
</dbReference>
<feature type="domain" description="Flavin reductase like" evidence="2">
    <location>
        <begin position="298"/>
        <end position="442"/>
    </location>
</feature>
<proteinExistence type="predicted"/>
<keyword evidence="3" id="KW-0503">Monooxygenase</keyword>
<evidence type="ECO:0000313" key="3">
    <source>
        <dbReference type="EMBL" id="AEI81811.1"/>
    </source>
</evidence>
<dbReference type="SMART" id="SM00903">
    <property type="entry name" value="Flavin_Reduct"/>
    <property type="match status" value="1"/>
</dbReference>
<accession>F8GWU1</accession>
<dbReference type="SUPFAM" id="SSF53474">
    <property type="entry name" value="alpha/beta-Hydrolases"/>
    <property type="match status" value="1"/>
</dbReference>
<dbReference type="EMBL" id="CP002879">
    <property type="protein sequence ID" value="AEI81811.1"/>
    <property type="molecule type" value="Genomic_DNA"/>
</dbReference>
<geneLocation type="plasmid" evidence="3 4">
    <name>pBB1</name>
</geneLocation>
<dbReference type="PANTHER" id="PTHR30466">
    <property type="entry name" value="FLAVIN REDUCTASE"/>
    <property type="match status" value="1"/>
</dbReference>
<evidence type="ECO:0000256" key="1">
    <source>
        <dbReference type="ARBA" id="ARBA00023002"/>
    </source>
</evidence>
<dbReference type="KEGG" id="cnc:CNE_BB1p03870"/>
<keyword evidence="1 3" id="KW-0560">Oxidoreductase</keyword>
<dbReference type="HOGENOM" id="CLU_048861_0_0_4"/>
<dbReference type="GO" id="GO:0042602">
    <property type="term" value="F:riboflavin reductase (NADPH) activity"/>
    <property type="evidence" value="ECO:0007669"/>
    <property type="project" value="TreeGrafter"/>
</dbReference>
<evidence type="ECO:0000313" key="4">
    <source>
        <dbReference type="Proteomes" id="UP000006798"/>
    </source>
</evidence>
<dbReference type="Gene3D" id="3.40.50.1820">
    <property type="entry name" value="alpha/beta hydrolase"/>
    <property type="match status" value="1"/>
</dbReference>
<dbReference type="GO" id="GO:0010181">
    <property type="term" value="F:FMN binding"/>
    <property type="evidence" value="ECO:0007669"/>
    <property type="project" value="InterPro"/>
</dbReference>
<dbReference type="InterPro" id="IPR002563">
    <property type="entry name" value="Flavin_Rdtase-like_dom"/>
</dbReference>
<dbReference type="PANTHER" id="PTHR30466:SF1">
    <property type="entry name" value="FMN REDUCTASE (NADH) RUTF"/>
    <property type="match status" value="1"/>
</dbReference>
<keyword evidence="3" id="KW-0614">Plasmid</keyword>
<dbReference type="AlphaFoldDB" id="F8GWU1"/>
<dbReference type="Pfam" id="PF01613">
    <property type="entry name" value="Flavin_Reduct"/>
    <property type="match status" value="1"/>
</dbReference>
<protein>
    <submittedName>
        <fullName evidence="3">Flavin-dependent monooxygenase reductase subunit</fullName>
        <ecNumber evidence="3">1.5.1.-</ecNumber>
    </submittedName>
</protein>
<dbReference type="GO" id="GO:0004497">
    <property type="term" value="F:monooxygenase activity"/>
    <property type="evidence" value="ECO:0007669"/>
    <property type="project" value="UniProtKB-KW"/>
</dbReference>
<dbReference type="Proteomes" id="UP000006798">
    <property type="component" value="Plasmid pBB1"/>
</dbReference>
<dbReference type="Gene3D" id="2.30.110.10">
    <property type="entry name" value="Electron Transport, Fmn-binding Protein, Chain A"/>
    <property type="match status" value="1"/>
</dbReference>
<sequence>MTMRLNGSGEITLAASASGAPEDPCVLLLPGFGQTAAAWARASKALVAAGRYVVTVELRGHGESDWSPNRRYELGDIIQDIVAVIQQLPSKPAVVGANLGGLAALAAISESPEPLASALVLIDAAPRMAPAGLDRMASLMTMDADGFSTVADAGRVVAEHLPAKQQLDLEEVKRHLRRCDDGRFRWHIDPAYQGFKVDASDRKAAQRRFTAAALALDIPTFFVRGESSTKVDRESMHEFRELVPHAEFADIPGMGDAIIGGRNDAFDAAIIGFLERAIPRSKLRPQGGVEPRMLRDAMGCFATGVTVITTSDPDGTPMGFTANSFTSVSLDPPLVLFCVKRESASVEALRKRGAFAVNVLHIGQQAISGKFASRIEDRFAATEWELWEYQVPIILDAIANFECSIREIVDGGDHVIVLGLVKRVHYDPVRDPLLFFQGKYRRIHVAREESEK</sequence>
<dbReference type="EC" id="1.5.1.-" evidence="3"/>
<dbReference type="InterPro" id="IPR012349">
    <property type="entry name" value="Split_barrel_FMN-bd"/>
</dbReference>
<dbReference type="InterPro" id="IPR029058">
    <property type="entry name" value="AB_hydrolase_fold"/>
</dbReference>
<gene>
    <name evidence="3" type="primary">hsaB</name>
    <name evidence="3" type="ordered locus">CNE_BB1p03870</name>
</gene>
<dbReference type="Pfam" id="PF00561">
    <property type="entry name" value="Abhydrolase_1"/>
    <property type="match status" value="1"/>
</dbReference>
<name>F8GWU1_CUPNN</name>
<evidence type="ECO:0000259" key="2">
    <source>
        <dbReference type="SMART" id="SM00903"/>
    </source>
</evidence>
<reference evidence="3 4" key="1">
    <citation type="journal article" date="2011" name="J. Bacteriol.">
        <title>Complete genome sequence of the type strain Cupriavidus necator N-1.</title>
        <authorList>
            <person name="Poehlein A."/>
            <person name="Kusian B."/>
            <person name="Friedrich B."/>
            <person name="Daniel R."/>
            <person name="Bowien B."/>
        </authorList>
    </citation>
    <scope>NUCLEOTIDE SEQUENCE [LARGE SCALE GENOMIC DNA]</scope>
    <source>
        <strain evidence="4">ATCC 43291 / DSM 13513 / CCUG 52238 / LMG 8453 / N-1</strain>
        <plasmid evidence="3 4">pBB1</plasmid>
    </source>
</reference>
<dbReference type="InterPro" id="IPR050268">
    <property type="entry name" value="NADH-dep_flavin_reductase"/>
</dbReference>
<organism evidence="3 4">
    <name type="scientific">Cupriavidus necator (strain ATCC 43291 / DSM 13513 / CCUG 52238 / LMG 8453 / N-1)</name>
    <name type="common">Ralstonia eutropha</name>
    <dbReference type="NCBI Taxonomy" id="1042878"/>
    <lineage>
        <taxon>Bacteria</taxon>
        <taxon>Pseudomonadati</taxon>
        <taxon>Pseudomonadota</taxon>
        <taxon>Betaproteobacteria</taxon>
        <taxon>Burkholderiales</taxon>
        <taxon>Burkholderiaceae</taxon>
        <taxon>Cupriavidus</taxon>
    </lineage>
</organism>